<dbReference type="OrthoDB" id="9814714at2"/>
<dbReference type="RefSeq" id="WP_072212541.1">
    <property type="nucleotide sequence ID" value="NZ_CZVU01000013.1"/>
</dbReference>
<dbReference type="EMBL" id="CZVV01000029">
    <property type="protein sequence ID" value="CUS99740.1"/>
    <property type="molecule type" value="Genomic_DNA"/>
</dbReference>
<sequence length="127" mass="14353">MFKSLMHILTLITFVLGTFQFASMGQYCKMMGEIQTSISCACSENFESGVSISQGEMKCCSIKKFEKDKVQDFADLKVEILKFVSFIGDANFELTFTQKSPELKVLISYNFPPPESNLYIKNSTLLI</sequence>
<evidence type="ECO:0000313" key="1">
    <source>
        <dbReference type="EMBL" id="CUS98582.1"/>
    </source>
</evidence>
<gene>
    <name evidence="1" type="ORF">JGI24_00468</name>
    <name evidence="2" type="ORF">JGI25_00626</name>
</gene>
<dbReference type="EMBL" id="CZVU01000013">
    <property type="protein sequence ID" value="CUS98582.1"/>
    <property type="molecule type" value="Genomic_DNA"/>
</dbReference>
<organism evidence="1 3">
    <name type="scientific">Kryptobacter tengchongensis</name>
    <dbReference type="NCBI Taxonomy" id="1643429"/>
    <lineage>
        <taxon>Bacteria</taxon>
        <taxon>Pseudomonadati</taxon>
        <taxon>Candidatus Kryptoniota</taxon>
        <taxon>Candidatus Kryptobacter</taxon>
    </lineage>
</organism>
<name>A0A656D578_KRYT1</name>
<protein>
    <submittedName>
        <fullName evidence="1">Uncharacterized protein</fullName>
    </submittedName>
</protein>
<evidence type="ECO:0000313" key="3">
    <source>
        <dbReference type="Proteomes" id="UP000243065"/>
    </source>
</evidence>
<dbReference type="AlphaFoldDB" id="A0A656D578"/>
<proteinExistence type="predicted"/>
<accession>A0A656D578</accession>
<evidence type="ECO:0000313" key="2">
    <source>
        <dbReference type="EMBL" id="CUS99740.1"/>
    </source>
</evidence>
<dbReference type="Proteomes" id="UP000243105">
    <property type="component" value="Unassembled WGS sequence"/>
</dbReference>
<keyword evidence="3" id="KW-1185">Reference proteome</keyword>
<evidence type="ECO:0000313" key="4">
    <source>
        <dbReference type="Proteomes" id="UP000243105"/>
    </source>
</evidence>
<reference evidence="3 4" key="1">
    <citation type="submission" date="2015-11" db="EMBL/GenBank/DDBJ databases">
        <authorList>
            <person name="Varghese N."/>
        </authorList>
    </citation>
    <scope>NUCLEOTIDE SEQUENCE [LARGE SCALE GENOMIC DNA]</scope>
    <source>
        <strain evidence="1 3">JGI-24</strain>
        <strain evidence="2 4">JGI-25</strain>
    </source>
</reference>
<dbReference type="Proteomes" id="UP000243065">
    <property type="component" value="Unassembled WGS sequence"/>
</dbReference>